<protein>
    <submittedName>
        <fullName evidence="2">Glutathione S-transferase</fullName>
    </submittedName>
</protein>
<dbReference type="InterPro" id="IPR036282">
    <property type="entry name" value="Glutathione-S-Trfase_C_sf"/>
</dbReference>
<organism evidence="2 3">
    <name type="scientific">Pararhodobacter zhoushanensis</name>
    <dbReference type="NCBI Taxonomy" id="2479545"/>
    <lineage>
        <taxon>Bacteria</taxon>
        <taxon>Pseudomonadati</taxon>
        <taxon>Pseudomonadota</taxon>
        <taxon>Alphaproteobacteria</taxon>
        <taxon>Rhodobacterales</taxon>
        <taxon>Paracoccaceae</taxon>
        <taxon>Pararhodobacter</taxon>
    </lineage>
</organism>
<keyword evidence="3" id="KW-1185">Reference proteome</keyword>
<dbReference type="CDD" id="cd03049">
    <property type="entry name" value="GST_N_3"/>
    <property type="match status" value="1"/>
</dbReference>
<evidence type="ECO:0000313" key="3">
    <source>
        <dbReference type="Proteomes" id="UP001208938"/>
    </source>
</evidence>
<dbReference type="PROSITE" id="PS50404">
    <property type="entry name" value="GST_NTER"/>
    <property type="match status" value="1"/>
</dbReference>
<dbReference type="Pfam" id="PF13410">
    <property type="entry name" value="GST_C_2"/>
    <property type="match status" value="1"/>
</dbReference>
<dbReference type="CDD" id="cd03205">
    <property type="entry name" value="GST_C_6"/>
    <property type="match status" value="1"/>
</dbReference>
<dbReference type="InterPro" id="IPR036249">
    <property type="entry name" value="Thioredoxin-like_sf"/>
</dbReference>
<dbReference type="SUPFAM" id="SSF52833">
    <property type="entry name" value="Thioredoxin-like"/>
    <property type="match status" value="1"/>
</dbReference>
<dbReference type="InterPro" id="IPR004045">
    <property type="entry name" value="Glutathione_S-Trfase_N"/>
</dbReference>
<dbReference type="EMBL" id="JAPDFL010000001">
    <property type="protein sequence ID" value="MCW1930855.1"/>
    <property type="molecule type" value="Genomic_DNA"/>
</dbReference>
<dbReference type="Gene3D" id="1.20.1050.10">
    <property type="match status" value="1"/>
</dbReference>
<evidence type="ECO:0000313" key="2">
    <source>
        <dbReference type="EMBL" id="MCW1930855.1"/>
    </source>
</evidence>
<dbReference type="Gene3D" id="3.40.30.10">
    <property type="entry name" value="Glutaredoxin"/>
    <property type="match status" value="1"/>
</dbReference>
<dbReference type="Proteomes" id="UP001208938">
    <property type="component" value="Unassembled WGS sequence"/>
</dbReference>
<dbReference type="RefSeq" id="WP_264507622.1">
    <property type="nucleotide sequence ID" value="NZ_JAPDFL010000001.1"/>
</dbReference>
<gene>
    <name evidence="2" type="ORF">OKW52_00860</name>
</gene>
<evidence type="ECO:0000259" key="1">
    <source>
        <dbReference type="PROSITE" id="PS50404"/>
    </source>
</evidence>
<dbReference type="SUPFAM" id="SSF47616">
    <property type="entry name" value="GST C-terminal domain-like"/>
    <property type="match status" value="1"/>
</dbReference>
<comment type="caution">
    <text evidence="2">The sequence shown here is derived from an EMBL/GenBank/DDBJ whole genome shotgun (WGS) entry which is preliminary data.</text>
</comment>
<sequence length="205" mass="22237">MTLHYSATSPYVRKAMILLHETGMLDSVTLAPSMGTPVDPGTMPVGANPLGKIPALERDDGCTLYDSRVICQYLAAQATKGPALYPAAPALWETLTLEATGDGILDAAILMRYETALRAPEQQFAPWIEGQWQKIARSLTALETRWMAHLEGPLTMGSIAVGCALTYLDFRHADRDWRASHPTLAAWEAKFAARDSARATVPPAA</sequence>
<proteinExistence type="predicted"/>
<accession>A0ABT3GTK3</accession>
<feature type="domain" description="GST N-terminal" evidence="1">
    <location>
        <begin position="1"/>
        <end position="82"/>
    </location>
</feature>
<dbReference type="Pfam" id="PF13409">
    <property type="entry name" value="GST_N_2"/>
    <property type="match status" value="1"/>
</dbReference>
<reference evidence="2 3" key="1">
    <citation type="submission" date="2022-10" db="EMBL/GenBank/DDBJ databases">
        <title>Pararhodobacter sp. nov., isolated from marine algae.</title>
        <authorList>
            <person name="Choi B.J."/>
            <person name="Kim J.M."/>
            <person name="Lee J.K."/>
            <person name="Choi D.G."/>
            <person name="Jeon C.O."/>
        </authorList>
    </citation>
    <scope>NUCLEOTIDE SEQUENCE [LARGE SCALE GENOMIC DNA]</scope>
    <source>
        <strain evidence="2 3">ZQ420</strain>
    </source>
</reference>
<name>A0ABT3GTK3_9RHOB</name>